<gene>
    <name evidence="2" type="ORF">EVAR_43367_1</name>
</gene>
<protein>
    <submittedName>
        <fullName evidence="2">Uncharacterized protein</fullName>
    </submittedName>
</protein>
<dbReference type="Proteomes" id="UP000299102">
    <property type="component" value="Unassembled WGS sequence"/>
</dbReference>
<feature type="region of interest" description="Disordered" evidence="1">
    <location>
        <begin position="15"/>
        <end position="35"/>
    </location>
</feature>
<sequence length="289" mass="32221">MVFCVEGDVLTAGDTLTERREPHRADRPTTSGAETPLVTRGGRSRCNGSSLVIVHKCQVRDLKIPAAIRLIKKIIVEKSKKKYLRHVPASLLQKSKFSKPNDVLCAQCRLEANKIQVEKCKTIAGTPGLRSVEPDDNYNLKGGGVRPPPPAAPAPRRSSAVPAPNNVLPMRFTELTYTLFIVHSSPLRFPAAETFNICAKHWRQFSKELWHVRGNCELRDLPPHRTRYRLAPTLLARHSDGKTQPPAAASVGRLKKQSGGYLNYDAAHMRFAMRPALTLWRGNNQKQSI</sequence>
<evidence type="ECO:0000313" key="2">
    <source>
        <dbReference type="EMBL" id="GBP53081.1"/>
    </source>
</evidence>
<reference evidence="2 3" key="1">
    <citation type="journal article" date="2019" name="Commun. Biol.">
        <title>The bagworm genome reveals a unique fibroin gene that provides high tensile strength.</title>
        <authorList>
            <person name="Kono N."/>
            <person name="Nakamura H."/>
            <person name="Ohtoshi R."/>
            <person name="Tomita M."/>
            <person name="Numata K."/>
            <person name="Arakawa K."/>
        </authorList>
    </citation>
    <scope>NUCLEOTIDE SEQUENCE [LARGE SCALE GENOMIC DNA]</scope>
</reference>
<evidence type="ECO:0000313" key="3">
    <source>
        <dbReference type="Proteomes" id="UP000299102"/>
    </source>
</evidence>
<accession>A0A4C1WP73</accession>
<dbReference type="EMBL" id="BGZK01000615">
    <property type="protein sequence ID" value="GBP53081.1"/>
    <property type="molecule type" value="Genomic_DNA"/>
</dbReference>
<feature type="region of interest" description="Disordered" evidence="1">
    <location>
        <begin position="141"/>
        <end position="161"/>
    </location>
</feature>
<dbReference type="AlphaFoldDB" id="A0A4C1WP73"/>
<keyword evidence="3" id="KW-1185">Reference proteome</keyword>
<proteinExistence type="predicted"/>
<name>A0A4C1WP73_EUMVA</name>
<organism evidence="2 3">
    <name type="scientific">Eumeta variegata</name>
    <name type="common">Bagworm moth</name>
    <name type="synonym">Eumeta japonica</name>
    <dbReference type="NCBI Taxonomy" id="151549"/>
    <lineage>
        <taxon>Eukaryota</taxon>
        <taxon>Metazoa</taxon>
        <taxon>Ecdysozoa</taxon>
        <taxon>Arthropoda</taxon>
        <taxon>Hexapoda</taxon>
        <taxon>Insecta</taxon>
        <taxon>Pterygota</taxon>
        <taxon>Neoptera</taxon>
        <taxon>Endopterygota</taxon>
        <taxon>Lepidoptera</taxon>
        <taxon>Glossata</taxon>
        <taxon>Ditrysia</taxon>
        <taxon>Tineoidea</taxon>
        <taxon>Psychidae</taxon>
        <taxon>Oiketicinae</taxon>
        <taxon>Eumeta</taxon>
    </lineage>
</organism>
<evidence type="ECO:0000256" key="1">
    <source>
        <dbReference type="SAM" id="MobiDB-lite"/>
    </source>
</evidence>
<comment type="caution">
    <text evidence="2">The sequence shown here is derived from an EMBL/GenBank/DDBJ whole genome shotgun (WGS) entry which is preliminary data.</text>
</comment>
<feature type="compositionally biased region" description="Basic and acidic residues" evidence="1">
    <location>
        <begin position="16"/>
        <end position="27"/>
    </location>
</feature>